<feature type="transmembrane region" description="Helical" evidence="6">
    <location>
        <begin position="105"/>
        <end position="124"/>
    </location>
</feature>
<dbReference type="Pfam" id="PF02653">
    <property type="entry name" value="BPD_transp_2"/>
    <property type="match status" value="1"/>
</dbReference>
<protein>
    <submittedName>
        <fullName evidence="7">ABC transporter permease</fullName>
    </submittedName>
</protein>
<dbReference type="PANTHER" id="PTHR32196:SF19">
    <property type="entry name" value="GALACTOFURANOSE TRANSPORTER PERMEASE PROTEIN YTFT"/>
    <property type="match status" value="1"/>
</dbReference>
<gene>
    <name evidence="7" type="ORF">D1223_02265</name>
</gene>
<feature type="transmembrane region" description="Helical" evidence="6">
    <location>
        <begin position="223"/>
        <end position="240"/>
    </location>
</feature>
<dbReference type="AlphaFoldDB" id="A0A399RNC2"/>
<sequence length="337" mass="34253">MTGPKSIISTLQRHGALWPLVALGLIWLVIIIVNPGFFAFTIQDGRVFGGVIDIFNRGAPVALIAIGMSLVIATGGIDLSVGAVMAIAGAVAANLIVGTDLPVPLIILAGLGAGLAAGLLNGTLVAGFGIQPIVATLILLVAGRGVAQLLNDGQIITFQNEAFAFVGVGTLLGLPMPVWLVLFVLAAMLLITRRTALGLFIEAVGANASASHYAGVPVRAIKLTVYAIAGLCAALAGLVATADIQGADANNVGLWIELDAILAVVIGGTSLMGGRYSLVLAVVGALIIQSLNTAVVLSGIPPKFNLVIKSAVIVAVLMLQSPVAQAQLASLRRRFTA</sequence>
<evidence type="ECO:0000256" key="1">
    <source>
        <dbReference type="ARBA" id="ARBA00004651"/>
    </source>
</evidence>
<keyword evidence="3 6" id="KW-0812">Transmembrane</keyword>
<comment type="subcellular location">
    <subcellularLocation>
        <location evidence="1">Cell membrane</location>
        <topology evidence="1">Multi-pass membrane protein</topology>
    </subcellularLocation>
</comment>
<keyword evidence="4 6" id="KW-1133">Transmembrane helix</keyword>
<proteinExistence type="predicted"/>
<dbReference type="EMBL" id="QWFX01000005">
    <property type="protein sequence ID" value="RIJ32698.1"/>
    <property type="molecule type" value="Genomic_DNA"/>
</dbReference>
<dbReference type="PANTHER" id="PTHR32196">
    <property type="entry name" value="ABC TRANSPORTER PERMEASE PROTEIN YPHD-RELATED-RELATED"/>
    <property type="match status" value="1"/>
</dbReference>
<keyword evidence="2" id="KW-1003">Cell membrane</keyword>
<dbReference type="RefSeq" id="WP_119374779.1">
    <property type="nucleotide sequence ID" value="NZ_QWFX01000005.1"/>
</dbReference>
<evidence type="ECO:0000256" key="3">
    <source>
        <dbReference type="ARBA" id="ARBA00022692"/>
    </source>
</evidence>
<feature type="transmembrane region" description="Helical" evidence="6">
    <location>
        <begin position="54"/>
        <end position="73"/>
    </location>
</feature>
<evidence type="ECO:0000256" key="4">
    <source>
        <dbReference type="ARBA" id="ARBA00022989"/>
    </source>
</evidence>
<dbReference type="CDD" id="cd06579">
    <property type="entry name" value="TM_PBP1_transp_AraH_like"/>
    <property type="match status" value="1"/>
</dbReference>
<keyword evidence="8" id="KW-1185">Reference proteome</keyword>
<reference evidence="7 8" key="1">
    <citation type="submission" date="2018-08" db="EMBL/GenBank/DDBJ databases">
        <title>Henriciella mobilis sp. nov., isolated from seawater.</title>
        <authorList>
            <person name="Cheng H."/>
            <person name="Wu Y.-H."/>
            <person name="Xu X.-W."/>
            <person name="Guo L.-L."/>
        </authorList>
    </citation>
    <scope>NUCLEOTIDE SEQUENCE [LARGE SCALE GENOMIC DNA]</scope>
    <source>
        <strain evidence="7 8">JN25</strain>
    </source>
</reference>
<feature type="transmembrane region" description="Helical" evidence="6">
    <location>
        <begin position="20"/>
        <end position="42"/>
    </location>
</feature>
<feature type="transmembrane region" description="Helical" evidence="6">
    <location>
        <begin position="278"/>
        <end position="300"/>
    </location>
</feature>
<name>A0A399RNC2_9PROT</name>
<organism evidence="7 8">
    <name type="scientific">Henriciella mobilis</name>
    <dbReference type="NCBI Taxonomy" id="2305467"/>
    <lineage>
        <taxon>Bacteria</taxon>
        <taxon>Pseudomonadati</taxon>
        <taxon>Pseudomonadota</taxon>
        <taxon>Alphaproteobacteria</taxon>
        <taxon>Hyphomonadales</taxon>
        <taxon>Hyphomonadaceae</taxon>
        <taxon>Henriciella</taxon>
    </lineage>
</organism>
<accession>A0A399RNC2</accession>
<evidence type="ECO:0000313" key="8">
    <source>
        <dbReference type="Proteomes" id="UP000266385"/>
    </source>
</evidence>
<evidence type="ECO:0000256" key="6">
    <source>
        <dbReference type="SAM" id="Phobius"/>
    </source>
</evidence>
<evidence type="ECO:0000313" key="7">
    <source>
        <dbReference type="EMBL" id="RIJ32698.1"/>
    </source>
</evidence>
<feature type="transmembrane region" description="Helical" evidence="6">
    <location>
        <begin position="252"/>
        <end position="271"/>
    </location>
</feature>
<keyword evidence="5 6" id="KW-0472">Membrane</keyword>
<dbReference type="GO" id="GO:0005886">
    <property type="term" value="C:plasma membrane"/>
    <property type="evidence" value="ECO:0007669"/>
    <property type="project" value="UniProtKB-SubCell"/>
</dbReference>
<evidence type="ECO:0000256" key="2">
    <source>
        <dbReference type="ARBA" id="ARBA00022475"/>
    </source>
</evidence>
<dbReference type="InterPro" id="IPR001851">
    <property type="entry name" value="ABC_transp_permease"/>
</dbReference>
<dbReference type="GO" id="GO:0022857">
    <property type="term" value="F:transmembrane transporter activity"/>
    <property type="evidence" value="ECO:0007669"/>
    <property type="project" value="InterPro"/>
</dbReference>
<dbReference type="OrthoDB" id="192433at2"/>
<dbReference type="Proteomes" id="UP000266385">
    <property type="component" value="Unassembled WGS sequence"/>
</dbReference>
<evidence type="ECO:0000256" key="5">
    <source>
        <dbReference type="ARBA" id="ARBA00023136"/>
    </source>
</evidence>
<feature type="transmembrane region" description="Helical" evidence="6">
    <location>
        <begin position="130"/>
        <end position="150"/>
    </location>
</feature>
<comment type="caution">
    <text evidence="7">The sequence shown here is derived from an EMBL/GenBank/DDBJ whole genome shotgun (WGS) entry which is preliminary data.</text>
</comment>
<feature type="transmembrane region" description="Helical" evidence="6">
    <location>
        <begin position="162"/>
        <end position="191"/>
    </location>
</feature>